<dbReference type="InterPro" id="IPR013656">
    <property type="entry name" value="PAS_4"/>
</dbReference>
<comment type="similarity">
    <text evidence="2">Belongs to the methyl-accepting chemotaxis (MCP) protein family.</text>
</comment>
<dbReference type="SMART" id="SM00283">
    <property type="entry name" value="MA"/>
    <property type="match status" value="1"/>
</dbReference>
<feature type="domain" description="Methyl-accepting transducer" evidence="4">
    <location>
        <begin position="320"/>
        <end position="542"/>
    </location>
</feature>
<dbReference type="NCBIfam" id="TIGR00229">
    <property type="entry name" value="sensory_box"/>
    <property type="match status" value="2"/>
</dbReference>
<dbReference type="PROSITE" id="PS50112">
    <property type="entry name" value="PAS"/>
    <property type="match status" value="1"/>
</dbReference>
<feature type="domain" description="PAS" evidence="5">
    <location>
        <begin position="33"/>
        <end position="57"/>
    </location>
</feature>
<proteinExistence type="inferred from homology"/>
<accession>A0ABS8Q9M4</accession>
<dbReference type="InterPro" id="IPR035965">
    <property type="entry name" value="PAS-like_dom_sf"/>
</dbReference>
<comment type="caution">
    <text evidence="8">The sequence shown here is derived from an EMBL/GenBank/DDBJ whole genome shotgun (WGS) entry which is preliminary data.</text>
</comment>
<dbReference type="PROSITE" id="PS50111">
    <property type="entry name" value="CHEMOTAXIS_TRANSDUC_2"/>
    <property type="match status" value="1"/>
</dbReference>
<evidence type="ECO:0000259" key="4">
    <source>
        <dbReference type="PROSITE" id="PS50111"/>
    </source>
</evidence>
<dbReference type="CDD" id="cd11386">
    <property type="entry name" value="MCP_signal"/>
    <property type="match status" value="1"/>
</dbReference>
<sequence>MQTTLPESKDINELRAIHGALDRAQALIEFGLDGTILRANDNFLALTGYAADEIVGKHHAMFCEPSFVESEEYVQFWADLACGKLERAEYKRLGKGGKEVWINASYNPILDEAGRIVKVMKFATDVSEQKRRNGESAGMVAAMRKSQAVVEFDMDGVLLCANENFLDLLGYQLADVEGEHHRVFCDDEYAASAAYRKFWQKLGRGEYDEGRYKRIGNDGKVVWIQATYNPIFDLSGRPVKVVKFATDITEQVMLEQAAVNRTQLERRKVDSLLEQVARAARGDLTGDVQIDGDEPLDQLARGVMKMIGDLRSVIGDVVGAADRLSESSRTIADRSNTVAASAQALGATVEEMNASVDGLTASIGSIARNTQDANALAQATRNEAELGANAIARSIEAMGMINQSSEDIGEIVKVIGDIASQTNMLAFNAAIEAARAGEHGLGFSVVADEVRKLAERSSQATKEISKLINESVRRVAQGSDISRQASEAFDRIAAGVARTSQAISDISSSASEQSLTAKEVSAAILYIAQETEKSAGSCDSIARSTEGLNENAERLSHAVSRFMV</sequence>
<organism evidence="8 9">
    <name type="scientific">Massilia phyllostachyos</name>
    <dbReference type="NCBI Taxonomy" id="2898585"/>
    <lineage>
        <taxon>Bacteria</taxon>
        <taxon>Pseudomonadati</taxon>
        <taxon>Pseudomonadota</taxon>
        <taxon>Betaproteobacteria</taxon>
        <taxon>Burkholderiales</taxon>
        <taxon>Oxalobacteraceae</taxon>
        <taxon>Telluria group</taxon>
        <taxon>Massilia</taxon>
    </lineage>
</organism>
<dbReference type="Pfam" id="PF08447">
    <property type="entry name" value="PAS_3"/>
    <property type="match status" value="1"/>
</dbReference>
<dbReference type="PRINTS" id="PR00260">
    <property type="entry name" value="CHEMTRNSDUCR"/>
</dbReference>
<keyword evidence="1" id="KW-0145">Chemotaxis</keyword>
<dbReference type="PANTHER" id="PTHR43531:SF11">
    <property type="entry name" value="METHYL-ACCEPTING CHEMOTAXIS PROTEIN 3"/>
    <property type="match status" value="1"/>
</dbReference>
<dbReference type="Pfam" id="PF00015">
    <property type="entry name" value="MCPsignal"/>
    <property type="match status" value="1"/>
</dbReference>
<dbReference type="InterPro" id="IPR003660">
    <property type="entry name" value="HAMP_dom"/>
</dbReference>
<dbReference type="InterPro" id="IPR000014">
    <property type="entry name" value="PAS"/>
</dbReference>
<dbReference type="EMBL" id="JAJNOC010000007">
    <property type="protein sequence ID" value="MCD2518442.1"/>
    <property type="molecule type" value="Genomic_DNA"/>
</dbReference>
<dbReference type="Pfam" id="PF08448">
    <property type="entry name" value="PAS_4"/>
    <property type="match status" value="1"/>
</dbReference>
<dbReference type="SMART" id="SM00086">
    <property type="entry name" value="PAC"/>
    <property type="match status" value="2"/>
</dbReference>
<dbReference type="InterPro" id="IPR013655">
    <property type="entry name" value="PAS_fold_3"/>
</dbReference>
<dbReference type="InterPro" id="IPR001610">
    <property type="entry name" value="PAC"/>
</dbReference>
<evidence type="ECO:0000313" key="9">
    <source>
        <dbReference type="Proteomes" id="UP001179361"/>
    </source>
</evidence>
<dbReference type="InterPro" id="IPR000700">
    <property type="entry name" value="PAS-assoc_C"/>
</dbReference>
<dbReference type="PROSITE" id="PS50113">
    <property type="entry name" value="PAC"/>
    <property type="match status" value="2"/>
</dbReference>
<dbReference type="InterPro" id="IPR051310">
    <property type="entry name" value="MCP_chemotaxis"/>
</dbReference>
<keyword evidence="9" id="KW-1185">Reference proteome</keyword>
<dbReference type="Gene3D" id="1.10.287.950">
    <property type="entry name" value="Methyl-accepting chemotaxis protein"/>
    <property type="match status" value="1"/>
</dbReference>
<protein>
    <submittedName>
        <fullName evidence="8">PAS domain-containing methyl-accepting chemotaxis protein</fullName>
    </submittedName>
</protein>
<gene>
    <name evidence="8" type="ORF">LQ564_19250</name>
</gene>
<feature type="domain" description="PAC" evidence="6">
    <location>
        <begin position="206"/>
        <end position="260"/>
    </location>
</feature>
<dbReference type="InterPro" id="IPR004089">
    <property type="entry name" value="MCPsignal_dom"/>
</dbReference>
<evidence type="ECO:0000259" key="7">
    <source>
        <dbReference type="PROSITE" id="PS50885"/>
    </source>
</evidence>
<evidence type="ECO:0000313" key="8">
    <source>
        <dbReference type="EMBL" id="MCD2518442.1"/>
    </source>
</evidence>
<evidence type="ECO:0000256" key="3">
    <source>
        <dbReference type="PROSITE-ProRule" id="PRU00284"/>
    </source>
</evidence>
<dbReference type="SUPFAM" id="SSF55785">
    <property type="entry name" value="PYP-like sensor domain (PAS domain)"/>
    <property type="match status" value="2"/>
</dbReference>
<dbReference type="PANTHER" id="PTHR43531">
    <property type="entry name" value="PROTEIN ICFG"/>
    <property type="match status" value="1"/>
</dbReference>
<evidence type="ECO:0000256" key="1">
    <source>
        <dbReference type="ARBA" id="ARBA00022500"/>
    </source>
</evidence>
<evidence type="ECO:0000259" key="5">
    <source>
        <dbReference type="PROSITE" id="PS50112"/>
    </source>
</evidence>
<dbReference type="CDD" id="cd00130">
    <property type="entry name" value="PAS"/>
    <property type="match status" value="2"/>
</dbReference>
<feature type="domain" description="PAC" evidence="6">
    <location>
        <begin position="86"/>
        <end position="138"/>
    </location>
</feature>
<evidence type="ECO:0000256" key="2">
    <source>
        <dbReference type="ARBA" id="ARBA00029447"/>
    </source>
</evidence>
<reference evidence="8" key="1">
    <citation type="submission" date="2021-11" db="EMBL/GenBank/DDBJ databases">
        <title>The complete genome of Massilia sp sp. G4R7.</title>
        <authorList>
            <person name="Liu L."/>
            <person name="Yue J."/>
            <person name="Yuan J."/>
            <person name="Yang F."/>
            <person name="Li L."/>
        </authorList>
    </citation>
    <scope>NUCLEOTIDE SEQUENCE</scope>
    <source>
        <strain evidence="8">G4R7</strain>
    </source>
</reference>
<name>A0ABS8Q9M4_9BURK</name>
<dbReference type="Gene3D" id="3.30.450.20">
    <property type="entry name" value="PAS domain"/>
    <property type="match status" value="2"/>
</dbReference>
<dbReference type="RefSeq" id="WP_231059729.1">
    <property type="nucleotide sequence ID" value="NZ_JAJNOC010000007.1"/>
</dbReference>
<evidence type="ECO:0000259" key="6">
    <source>
        <dbReference type="PROSITE" id="PS50113"/>
    </source>
</evidence>
<keyword evidence="3" id="KW-0807">Transducer</keyword>
<dbReference type="Proteomes" id="UP001179361">
    <property type="component" value="Unassembled WGS sequence"/>
</dbReference>
<dbReference type="SUPFAM" id="SSF58104">
    <property type="entry name" value="Methyl-accepting chemotaxis protein (MCP) signaling domain"/>
    <property type="match status" value="1"/>
</dbReference>
<feature type="domain" description="HAMP" evidence="7">
    <location>
        <begin position="267"/>
        <end position="315"/>
    </location>
</feature>
<dbReference type="PROSITE" id="PS50885">
    <property type="entry name" value="HAMP"/>
    <property type="match status" value="1"/>
</dbReference>
<dbReference type="InterPro" id="IPR004090">
    <property type="entry name" value="Chemotax_Me-accpt_rcpt"/>
</dbReference>